<dbReference type="AlphaFoldDB" id="G2XJF6"/>
<feature type="transmembrane region" description="Helical" evidence="2">
    <location>
        <begin position="211"/>
        <end position="232"/>
    </location>
</feature>
<dbReference type="KEGG" id="vda:VDAG_10357"/>
<evidence type="ECO:0000313" key="3">
    <source>
        <dbReference type="EMBL" id="EGY20659.1"/>
    </source>
</evidence>
<evidence type="ECO:0000313" key="4">
    <source>
        <dbReference type="Proteomes" id="UP000001611"/>
    </source>
</evidence>
<keyword evidence="2" id="KW-1133">Transmembrane helix</keyword>
<evidence type="ECO:0000256" key="2">
    <source>
        <dbReference type="SAM" id="Phobius"/>
    </source>
</evidence>
<accession>G2XJF6</accession>
<evidence type="ECO:0000256" key="1">
    <source>
        <dbReference type="SAM" id="MobiDB-lite"/>
    </source>
</evidence>
<organism evidence="3 4">
    <name type="scientific">Verticillium dahliae (strain VdLs.17 / ATCC MYA-4575 / FGSC 10137)</name>
    <name type="common">Verticillium wilt</name>
    <dbReference type="NCBI Taxonomy" id="498257"/>
    <lineage>
        <taxon>Eukaryota</taxon>
        <taxon>Fungi</taxon>
        <taxon>Dikarya</taxon>
        <taxon>Ascomycota</taxon>
        <taxon>Pezizomycotina</taxon>
        <taxon>Sordariomycetes</taxon>
        <taxon>Hypocreomycetidae</taxon>
        <taxon>Glomerellales</taxon>
        <taxon>Plectosphaerellaceae</taxon>
        <taxon>Verticillium</taxon>
    </lineage>
</organism>
<dbReference type="GeneID" id="20711820"/>
<dbReference type="eggNOG" id="ENOG502REHI">
    <property type="taxonomic scope" value="Eukaryota"/>
</dbReference>
<protein>
    <submittedName>
        <fullName evidence="3">Uncharacterized protein</fullName>
    </submittedName>
</protein>
<reference evidence="4" key="2">
    <citation type="journal article" date="2011" name="PLoS Pathog.">
        <title>Comparative genomics yields insights into niche adaptation of plant vascular wilt pathogens.</title>
        <authorList>
            <person name="Klosterman S.J."/>
            <person name="Subbarao K.V."/>
            <person name="Kang S."/>
            <person name="Veronese P."/>
            <person name="Gold S.E."/>
            <person name="Thomma B.P.H.J."/>
            <person name="Chen Z."/>
            <person name="Henrissat B."/>
            <person name="Lee Y.-H."/>
            <person name="Park J."/>
            <person name="Garcia-Pedrajas M.D."/>
            <person name="Barbara D.J."/>
            <person name="Anchieta A."/>
            <person name="de Jonge R."/>
            <person name="Santhanam P."/>
            <person name="Maruthachalam K."/>
            <person name="Atallah Z."/>
            <person name="Amyotte S.G."/>
            <person name="Paz Z."/>
            <person name="Inderbitzin P."/>
            <person name="Hayes R.J."/>
            <person name="Heiman D.I."/>
            <person name="Young S."/>
            <person name="Zeng Q."/>
            <person name="Engels R."/>
            <person name="Galagan J."/>
            <person name="Cuomo C.A."/>
            <person name="Dobinson K.F."/>
            <person name="Ma L.-J."/>
        </authorList>
    </citation>
    <scope>NUCLEOTIDE SEQUENCE [LARGE SCALE GENOMIC DNA]</scope>
    <source>
        <strain evidence="4">VdLs.17 / ATCC MYA-4575 / FGSC 10137</strain>
    </source>
</reference>
<sequence length="233" mass="25169">MELHAVRDLGTPKRVGPSMSNTSSADGFVFRKAGPEHYLAIARSARGILTVCPTARRSTPSVPQLQTSSDLTSRYYNYSPGFVCPNAYEIAGIIAMDGSSATVTGVFTSTRFQYPEGGPTSFLAANFLMPPWLCIIELAEKTGSLFRLINTTRETVTRTFDYFGKTTTRTEHVLAAVTSGTIGREPFTFTADESGFAMEGDRITYPTDEPLALAPLILMVVGVVACSGLLVAW</sequence>
<keyword evidence="4" id="KW-1185">Reference proteome</keyword>
<feature type="region of interest" description="Disordered" evidence="1">
    <location>
        <begin position="1"/>
        <end position="21"/>
    </location>
</feature>
<reference evidence="3 4" key="1">
    <citation type="submission" date="2008-03" db="EMBL/GenBank/DDBJ databases">
        <title>The Genome Sequence of Verticillium dahliae VdLs.17.</title>
        <authorList>
            <consortium name="The Broad Institute Genome Sequencing Platform"/>
            <person name="Ma L.-J.J."/>
            <person name="Klosterman S.J."/>
            <person name="Subbarao K."/>
            <person name="Dobinson K."/>
            <person name="Veronese P."/>
            <person name="Kang S."/>
            <person name="Gold S.E."/>
            <person name="Young S."/>
            <person name="Jaffe D."/>
            <person name="Gnerre S."/>
            <person name="Berlin A."/>
            <person name="Heiman D."/>
            <person name="Hepburn T."/>
            <person name="Sykes S."/>
            <person name="Alvarado L."/>
            <person name="Kodira C.D."/>
            <person name="Lander E."/>
            <person name="Galagan J."/>
            <person name="Nusbaum C."/>
            <person name="Birren B."/>
        </authorList>
    </citation>
    <scope>NUCLEOTIDE SEQUENCE [LARGE SCALE GENOMIC DNA]</scope>
    <source>
        <strain evidence="4">VdLs.17 / ATCC MYA-4575 / FGSC 10137</strain>
    </source>
</reference>
<dbReference type="HOGENOM" id="CLU_1190666_0_0_1"/>
<keyword evidence="2" id="KW-0812">Transmembrane</keyword>
<dbReference type="EMBL" id="DS572729">
    <property type="protein sequence ID" value="EGY20659.1"/>
    <property type="molecule type" value="Genomic_DNA"/>
</dbReference>
<feature type="compositionally biased region" description="Basic and acidic residues" evidence="1">
    <location>
        <begin position="1"/>
        <end position="11"/>
    </location>
</feature>
<dbReference type="InParanoid" id="G2XJF6"/>
<dbReference type="OrthoDB" id="4851175at2759"/>
<proteinExistence type="predicted"/>
<name>G2XJF6_VERDV</name>
<dbReference type="RefSeq" id="XP_009658121.1">
    <property type="nucleotide sequence ID" value="XM_009659826.1"/>
</dbReference>
<keyword evidence="2" id="KW-0472">Membrane</keyword>
<dbReference type="Proteomes" id="UP000001611">
    <property type="component" value="Unassembled WGS sequence"/>
</dbReference>
<gene>
    <name evidence="3" type="ORF">VDAG_10357</name>
</gene>